<evidence type="ECO:0000259" key="4">
    <source>
        <dbReference type="Pfam" id="PF00150"/>
    </source>
</evidence>
<evidence type="ECO:0000313" key="5">
    <source>
        <dbReference type="EMBL" id="SCM59782.1"/>
    </source>
</evidence>
<dbReference type="AlphaFoldDB" id="A0A1G4GB51"/>
<organism evidence="5 6">
    <name type="scientific">Petrimonas mucosa</name>
    <dbReference type="NCBI Taxonomy" id="1642646"/>
    <lineage>
        <taxon>Bacteria</taxon>
        <taxon>Pseudomonadati</taxon>
        <taxon>Bacteroidota</taxon>
        <taxon>Bacteroidia</taxon>
        <taxon>Bacteroidales</taxon>
        <taxon>Dysgonomonadaceae</taxon>
        <taxon>Petrimonas</taxon>
    </lineage>
</organism>
<evidence type="ECO:0000256" key="2">
    <source>
        <dbReference type="ARBA" id="ARBA00023295"/>
    </source>
</evidence>
<keyword evidence="1" id="KW-0378">Hydrolase</keyword>
<dbReference type="EMBL" id="LT608328">
    <property type="protein sequence ID" value="SCM59782.1"/>
    <property type="molecule type" value="Genomic_DNA"/>
</dbReference>
<feature type="domain" description="Glycoside hydrolase family 5" evidence="4">
    <location>
        <begin position="80"/>
        <end position="229"/>
    </location>
</feature>
<reference evidence="5 6" key="1">
    <citation type="submission" date="2016-08" db="EMBL/GenBank/DDBJ databases">
        <authorList>
            <person name="Seilhamer J.J."/>
        </authorList>
    </citation>
    <scope>NUCLEOTIDE SEQUENCE [LARGE SCALE GENOMIC DNA]</scope>
    <source>
        <strain evidence="5">ING2-E5A</strain>
    </source>
</reference>
<dbReference type="GO" id="GO:0004553">
    <property type="term" value="F:hydrolase activity, hydrolyzing O-glycosyl compounds"/>
    <property type="evidence" value="ECO:0007669"/>
    <property type="project" value="InterPro"/>
</dbReference>
<sequence length="851" mass="97459">MQRRILTLIFCFVIFFPATPAKEVPSIYVDKKGVMRWEDTREEASFFGVNYTLPFAHAYRAMGYLNVDRKAAIDRDVYHFARLGFNAYRIHIWDVEISDINGNLIENDHLDLLDWLIYKLKERDIHIILTAMTNFGNGYPERNQPTGGFSYAYDKCEIHTNPEAIRAQERYIASLAMHVNPYTGKAYKDDPSVVGFEINNEPCHTGTQQQTRDYINRMLAALRKTGNRKPLFYNVSHNMQQIEAYYATGIQGTTYQWYPVGLVSGYARKGNFLPYVDDYHIPFSHVKGFENKARLVYEYDPADIMYSYMHPAMARTFRTAGFQWITQFAYDPMDMAWANTEYQTHFLNLAYTPQKAISMKIAAEVAYSVPRGQSYGTYPADTLFAGFTVSYSQDMSMMNTKEKYFYSNHTSTPPVDAVTLKSIAGYGNSPIVQYEGTGAYFIDRLEEGVWRLEVMPDAVPVSDPFAKPSLHKEVVTIAWNNWDMTLRLPALQDDFEIRGINEGNRYSTQAVGGVIPALGPGVYILQRQGYVSLLQWDADTPWNNIRLGEYVAPQPRAQTYTVFHQAAAVTESGKPLVIEAQIAGSAFPDSVWIYTDRISFWSDNNPRYPMERIHGYTYRAIIPGEVVTQGKFRYTIIVSRDGNPTTFPAGISGTPLDWDYASPMYWETRVVNETSAISLYSATRENSRIETYTMPEWSRVHRELIDTCPETRPVQRFICESDDENPRFFLRSYVKEEIALRTKRLGKSNTLCVSLQNAPDSLNIGFVTNTGYTYAAKIAVNEKSVYRIPLSELQQTATALLPHPYPVFLKKYFDPVVPIPFRPEDIELLEISFDGRKNEKAIIEIGDVWLE</sequence>
<keyword evidence="2" id="KW-0326">Glycosidase</keyword>
<keyword evidence="6" id="KW-1185">Reference proteome</keyword>
<dbReference type="InterPro" id="IPR017853">
    <property type="entry name" value="GH"/>
</dbReference>
<feature type="signal peptide" evidence="3">
    <location>
        <begin position="1"/>
        <end position="21"/>
    </location>
</feature>
<accession>A0A1G4GB51</accession>
<dbReference type="SUPFAM" id="SSF51445">
    <property type="entry name" value="(Trans)glycosidases"/>
    <property type="match status" value="1"/>
</dbReference>
<evidence type="ECO:0000256" key="1">
    <source>
        <dbReference type="ARBA" id="ARBA00022801"/>
    </source>
</evidence>
<evidence type="ECO:0000313" key="6">
    <source>
        <dbReference type="Proteomes" id="UP000178485"/>
    </source>
</evidence>
<dbReference type="RefSeq" id="WP_071138012.1">
    <property type="nucleotide sequence ID" value="NZ_LT608328.1"/>
</dbReference>
<protein>
    <recommendedName>
        <fullName evidence="4">Glycoside hydrolase family 5 domain-containing protein</fullName>
    </recommendedName>
</protein>
<gene>
    <name evidence="5" type="ORF">ING2E5A_2988</name>
</gene>
<keyword evidence="3" id="KW-0732">Signal</keyword>
<evidence type="ECO:0000256" key="3">
    <source>
        <dbReference type="SAM" id="SignalP"/>
    </source>
</evidence>
<dbReference type="KEGG" id="pmuc:ING2E5A_2988"/>
<dbReference type="Pfam" id="PF00150">
    <property type="entry name" value="Cellulase"/>
    <property type="match status" value="1"/>
</dbReference>
<proteinExistence type="predicted"/>
<dbReference type="InterPro" id="IPR001547">
    <property type="entry name" value="Glyco_hydro_5"/>
</dbReference>
<name>A0A1G4GB51_9BACT</name>
<feature type="chain" id="PRO_5009604054" description="Glycoside hydrolase family 5 domain-containing protein" evidence="3">
    <location>
        <begin position="22"/>
        <end position="851"/>
    </location>
</feature>
<dbReference type="GO" id="GO:0000272">
    <property type="term" value="P:polysaccharide catabolic process"/>
    <property type="evidence" value="ECO:0007669"/>
    <property type="project" value="InterPro"/>
</dbReference>
<dbReference type="STRING" id="1642646.ING2E5A_2988"/>
<dbReference type="Gene3D" id="3.20.20.80">
    <property type="entry name" value="Glycosidases"/>
    <property type="match status" value="1"/>
</dbReference>
<dbReference type="Proteomes" id="UP000178485">
    <property type="component" value="Chromosome i"/>
</dbReference>